<keyword evidence="6" id="KW-1185">Reference proteome</keyword>
<evidence type="ECO:0000256" key="3">
    <source>
        <dbReference type="ARBA" id="ARBA00023163"/>
    </source>
</evidence>
<dbReference type="PRINTS" id="PR00032">
    <property type="entry name" value="HTHARAC"/>
</dbReference>
<proteinExistence type="predicted"/>
<dbReference type="KEGG" id="osg:BST96_00425"/>
<evidence type="ECO:0000259" key="4">
    <source>
        <dbReference type="PROSITE" id="PS01124"/>
    </source>
</evidence>
<keyword evidence="2" id="KW-0238">DNA-binding</keyword>
<reference evidence="5 6" key="1">
    <citation type="submission" date="2016-11" db="EMBL/GenBank/DDBJ databases">
        <title>Trade-off between light-utilization and light-protection in marine flavobacteria.</title>
        <authorList>
            <person name="Kumagai Y."/>
        </authorList>
    </citation>
    <scope>NUCLEOTIDE SEQUENCE [LARGE SCALE GENOMIC DNA]</scope>
    <source>
        <strain evidence="5 6">NBRC 107125</strain>
    </source>
</reference>
<dbReference type="InterPro" id="IPR009057">
    <property type="entry name" value="Homeodomain-like_sf"/>
</dbReference>
<dbReference type="OrthoDB" id="6816069at2"/>
<sequence>MIFSNGRFSLNDDIVSIVYVSLLEDVLKSAGYEPEKNCGLSEDLTNFRKRISSEEYINVLERTLKPTVAAGLGFEYGKLLDISAAGTLGQLLMSSRDIKQALELFLKYFSLLSLPVLIEISPDEKGYHIEFNRLCPRETSNPVKWFLTESFLYNWLHQARFLTGKNLKFGSVSVTYKRPPHWRMYQGMFGCEVEFGAKTTAIFLDRDYMMSRIPTSNETVRKIKETQCKTLLEKWHSGLSIEEQITNQLIACMPIIPSLECMAEKLHQSRSTLSRKLRDNDSSYQTITDNFRRDMSMDLLNNTDLTICEVAEKVGFSDDSNFRRAFKKWTGIAPSDIRSSHTQNPEGTH</sequence>
<evidence type="ECO:0000256" key="1">
    <source>
        <dbReference type="ARBA" id="ARBA00023015"/>
    </source>
</evidence>
<dbReference type="EMBL" id="CP019343">
    <property type="protein sequence ID" value="ARN72713.1"/>
    <property type="molecule type" value="Genomic_DNA"/>
</dbReference>
<evidence type="ECO:0000313" key="6">
    <source>
        <dbReference type="Proteomes" id="UP000193450"/>
    </source>
</evidence>
<feature type="domain" description="HTH araC/xylS-type" evidence="4">
    <location>
        <begin position="241"/>
        <end position="340"/>
    </location>
</feature>
<dbReference type="InterPro" id="IPR032687">
    <property type="entry name" value="AraC-type_N"/>
</dbReference>
<dbReference type="Proteomes" id="UP000193450">
    <property type="component" value="Chromosome"/>
</dbReference>
<dbReference type="SUPFAM" id="SSF46689">
    <property type="entry name" value="Homeodomain-like"/>
    <property type="match status" value="1"/>
</dbReference>
<evidence type="ECO:0000313" key="5">
    <source>
        <dbReference type="EMBL" id="ARN72713.1"/>
    </source>
</evidence>
<dbReference type="GO" id="GO:0003700">
    <property type="term" value="F:DNA-binding transcription factor activity"/>
    <property type="evidence" value="ECO:0007669"/>
    <property type="project" value="InterPro"/>
</dbReference>
<dbReference type="PANTHER" id="PTHR47894:SF1">
    <property type="entry name" value="HTH-TYPE TRANSCRIPTIONAL REGULATOR VQSM"/>
    <property type="match status" value="1"/>
</dbReference>
<dbReference type="PROSITE" id="PS01124">
    <property type="entry name" value="HTH_ARAC_FAMILY_2"/>
    <property type="match status" value="1"/>
</dbReference>
<keyword evidence="3" id="KW-0804">Transcription</keyword>
<dbReference type="Pfam" id="PF12625">
    <property type="entry name" value="Arabinose_bd"/>
    <property type="match status" value="1"/>
</dbReference>
<organism evidence="5 6">
    <name type="scientific">Oceanicoccus sagamiensis</name>
    <dbReference type="NCBI Taxonomy" id="716816"/>
    <lineage>
        <taxon>Bacteria</taxon>
        <taxon>Pseudomonadati</taxon>
        <taxon>Pseudomonadota</taxon>
        <taxon>Gammaproteobacteria</taxon>
        <taxon>Cellvibrionales</taxon>
        <taxon>Spongiibacteraceae</taxon>
        <taxon>Oceanicoccus</taxon>
    </lineage>
</organism>
<dbReference type="STRING" id="716816.BST96_00425"/>
<dbReference type="GO" id="GO:0000976">
    <property type="term" value="F:transcription cis-regulatory region binding"/>
    <property type="evidence" value="ECO:0007669"/>
    <property type="project" value="TreeGrafter"/>
</dbReference>
<gene>
    <name evidence="5" type="ORF">BST96_00425</name>
</gene>
<evidence type="ECO:0000256" key="2">
    <source>
        <dbReference type="ARBA" id="ARBA00023125"/>
    </source>
</evidence>
<protein>
    <recommendedName>
        <fullName evidence="4">HTH araC/xylS-type domain-containing protein</fullName>
    </recommendedName>
</protein>
<accession>A0A1X9NFB0</accession>
<dbReference type="GO" id="GO:0005829">
    <property type="term" value="C:cytosol"/>
    <property type="evidence" value="ECO:0007669"/>
    <property type="project" value="TreeGrafter"/>
</dbReference>
<dbReference type="InterPro" id="IPR018060">
    <property type="entry name" value="HTH_AraC"/>
</dbReference>
<keyword evidence="1" id="KW-0805">Transcription regulation</keyword>
<dbReference type="AlphaFoldDB" id="A0A1X9NFB0"/>
<dbReference type="RefSeq" id="WP_085756799.1">
    <property type="nucleotide sequence ID" value="NZ_CP019343.1"/>
</dbReference>
<name>A0A1X9NFB0_9GAMM</name>
<dbReference type="InterPro" id="IPR020449">
    <property type="entry name" value="Tscrpt_reg_AraC-type_HTH"/>
</dbReference>
<dbReference type="Gene3D" id="1.10.10.60">
    <property type="entry name" value="Homeodomain-like"/>
    <property type="match status" value="1"/>
</dbReference>
<dbReference type="Pfam" id="PF12833">
    <property type="entry name" value="HTH_18"/>
    <property type="match status" value="1"/>
</dbReference>
<dbReference type="SMART" id="SM00342">
    <property type="entry name" value="HTH_ARAC"/>
    <property type="match status" value="1"/>
</dbReference>
<dbReference type="PANTHER" id="PTHR47894">
    <property type="entry name" value="HTH-TYPE TRANSCRIPTIONAL REGULATOR GADX"/>
    <property type="match status" value="1"/>
</dbReference>